<evidence type="ECO:0000313" key="4">
    <source>
        <dbReference type="EMBL" id="KAJ1732875.1"/>
    </source>
</evidence>
<keyword evidence="5" id="KW-1185">Reference proteome</keyword>
<feature type="compositionally biased region" description="Low complexity" evidence="1">
    <location>
        <begin position="134"/>
        <end position="147"/>
    </location>
</feature>
<evidence type="ECO:0000256" key="1">
    <source>
        <dbReference type="SAM" id="MobiDB-lite"/>
    </source>
</evidence>
<feature type="compositionally biased region" description="Pro residues" evidence="1">
    <location>
        <begin position="124"/>
        <end position="133"/>
    </location>
</feature>
<gene>
    <name evidence="4" type="ORF">LPJ61_001835</name>
</gene>
<dbReference type="Proteomes" id="UP001143981">
    <property type="component" value="Unassembled WGS sequence"/>
</dbReference>
<organism evidence="4 5">
    <name type="scientific">Coemansia biformis</name>
    <dbReference type="NCBI Taxonomy" id="1286918"/>
    <lineage>
        <taxon>Eukaryota</taxon>
        <taxon>Fungi</taxon>
        <taxon>Fungi incertae sedis</taxon>
        <taxon>Zoopagomycota</taxon>
        <taxon>Kickxellomycotina</taxon>
        <taxon>Kickxellomycetes</taxon>
        <taxon>Kickxellales</taxon>
        <taxon>Kickxellaceae</taxon>
        <taxon>Coemansia</taxon>
    </lineage>
</organism>
<feature type="compositionally biased region" description="Polar residues" evidence="1">
    <location>
        <begin position="107"/>
        <end position="118"/>
    </location>
</feature>
<evidence type="ECO:0008006" key="6">
    <source>
        <dbReference type="Google" id="ProtNLM"/>
    </source>
</evidence>
<feature type="transmembrane region" description="Helical" evidence="2">
    <location>
        <begin position="161"/>
        <end position="182"/>
    </location>
</feature>
<dbReference type="AlphaFoldDB" id="A0A9W7Y9C3"/>
<dbReference type="PANTHER" id="PTHR16861:SF7">
    <property type="entry name" value="MEMBRANE ANCHOR OPY2 N-TERMINAL DOMAIN-CONTAINING PROTEIN"/>
    <property type="match status" value="1"/>
</dbReference>
<keyword evidence="3" id="KW-0732">Signal</keyword>
<sequence>MGSAARTARTRAAALPLTLLLLLLLASPAAAFTRTSTRVSTETRTVTRTSSGSVVTVTTTSKHTSYIIFMNDNGPVSSFIGVPATTTDEDGNQSTYLSPVAIRTSRPVISTRTPSATKSTDGPTPSPTSPPESPSASLPASASTSASEGPAEGRSTSIGPIIGGVVGGVLALVILGVLGWLYKRKADRKKQLEEHHREEMQLLAMQLDGSFRPDKLHSGGGGGGGLFSGSSGFGDTHANGSMTDDLVSRYTGGTLSRSPPTLLETFSSAAPPISIGAELTMDSQGRAGMPDGSPVVLDLIMPLRNSKMSDFYADLEWFPLVISESELMQHQGPSYIEDKALHNVANYIQRPPGQKGAASAGRATRRP</sequence>
<dbReference type="PANTHER" id="PTHR16861">
    <property type="entry name" value="GLYCOPROTEIN 38"/>
    <property type="match status" value="1"/>
</dbReference>
<feature type="region of interest" description="Disordered" evidence="1">
    <location>
        <begin position="82"/>
        <end position="154"/>
    </location>
</feature>
<accession>A0A9W7Y9C3</accession>
<evidence type="ECO:0000256" key="3">
    <source>
        <dbReference type="SAM" id="SignalP"/>
    </source>
</evidence>
<protein>
    <recommendedName>
        <fullName evidence="6">Mid2 domain-containing protein</fullName>
    </recommendedName>
</protein>
<feature type="signal peptide" evidence="3">
    <location>
        <begin position="1"/>
        <end position="31"/>
    </location>
</feature>
<reference evidence="4" key="1">
    <citation type="submission" date="2022-07" db="EMBL/GenBank/DDBJ databases">
        <title>Phylogenomic reconstructions and comparative analyses of Kickxellomycotina fungi.</title>
        <authorList>
            <person name="Reynolds N.K."/>
            <person name="Stajich J.E."/>
            <person name="Barry K."/>
            <person name="Grigoriev I.V."/>
            <person name="Crous P."/>
            <person name="Smith M.E."/>
        </authorList>
    </citation>
    <scope>NUCLEOTIDE SEQUENCE</scope>
    <source>
        <strain evidence="4">BCRC 34381</strain>
    </source>
</reference>
<keyword evidence="2" id="KW-0812">Transmembrane</keyword>
<dbReference type="EMBL" id="JANBOI010000187">
    <property type="protein sequence ID" value="KAJ1732875.1"/>
    <property type="molecule type" value="Genomic_DNA"/>
</dbReference>
<evidence type="ECO:0000313" key="5">
    <source>
        <dbReference type="Proteomes" id="UP001143981"/>
    </source>
</evidence>
<keyword evidence="2" id="KW-0472">Membrane</keyword>
<feature type="chain" id="PRO_5040811968" description="Mid2 domain-containing protein" evidence="3">
    <location>
        <begin position="32"/>
        <end position="367"/>
    </location>
</feature>
<evidence type="ECO:0000256" key="2">
    <source>
        <dbReference type="SAM" id="Phobius"/>
    </source>
</evidence>
<proteinExistence type="predicted"/>
<dbReference type="OrthoDB" id="5574602at2759"/>
<comment type="caution">
    <text evidence="4">The sequence shown here is derived from an EMBL/GenBank/DDBJ whole genome shotgun (WGS) entry which is preliminary data.</text>
</comment>
<name>A0A9W7Y9C3_9FUNG</name>
<keyword evidence="2" id="KW-1133">Transmembrane helix</keyword>